<evidence type="ECO:0000313" key="2">
    <source>
        <dbReference type="EMBL" id="PRW45263.1"/>
    </source>
</evidence>
<name>A0A2P6TLU9_CHLSO</name>
<feature type="compositionally biased region" description="Low complexity" evidence="1">
    <location>
        <begin position="196"/>
        <end position="207"/>
    </location>
</feature>
<feature type="region of interest" description="Disordered" evidence="1">
    <location>
        <begin position="277"/>
        <end position="396"/>
    </location>
</feature>
<organism evidence="3 4">
    <name type="scientific">Chlorella sorokiniana</name>
    <name type="common">Freshwater green alga</name>
    <dbReference type="NCBI Taxonomy" id="3076"/>
    <lineage>
        <taxon>Eukaryota</taxon>
        <taxon>Viridiplantae</taxon>
        <taxon>Chlorophyta</taxon>
        <taxon>core chlorophytes</taxon>
        <taxon>Trebouxiophyceae</taxon>
        <taxon>Chlorellales</taxon>
        <taxon>Chlorellaceae</taxon>
        <taxon>Chlorella clade</taxon>
        <taxon>Chlorella</taxon>
    </lineage>
</organism>
<evidence type="ECO:0000256" key="1">
    <source>
        <dbReference type="SAM" id="MobiDB-lite"/>
    </source>
</evidence>
<dbReference type="EMBL" id="LHPG02000012">
    <property type="protein sequence ID" value="PRW45263.1"/>
    <property type="molecule type" value="Genomic_DNA"/>
</dbReference>
<accession>A0A2P6TLU9</accession>
<evidence type="ECO:0000313" key="3">
    <source>
        <dbReference type="EMBL" id="PRW45264.1"/>
    </source>
</evidence>
<evidence type="ECO:0000313" key="4">
    <source>
        <dbReference type="Proteomes" id="UP000239899"/>
    </source>
</evidence>
<keyword evidence="4" id="KW-1185">Reference proteome</keyword>
<feature type="compositionally biased region" description="Acidic residues" evidence="1">
    <location>
        <begin position="297"/>
        <end position="371"/>
    </location>
</feature>
<sequence>MAASGVQQFLEEAGCRKRAAPSGGEQPPAAKQLFLPVYLFLEHGKLEAREQLLWRLGDAKASPAAAARAFVQQYIQQPHVLERESQRLQNDLQKLVEQHRDVQHAPAAPTLVQLEVRCSLPHLEALYADDPLWDLSAPRAACEAYIAAVCNELGLDWAAHTLIMRRMKDAIDAAAQDLAAGKAQIVQTPTGPQAASPPSRMPRVVRPNEQQRAAMRKALLARQPFADGGNEAQHAADSLLPSSVASAPEGQATEVKAEGGDATEAAAAAVELAAQQAASQAAMEEEEQEVGAAELEAAADAEAAAEAEEDAEAEAAEGEAADEDDEEEEEGADDEDAADEEAADEDAADEEAADEDEDEAGAASEGEDELADLQHMWQQEGGSSEEDMPDLPMDDD</sequence>
<gene>
    <name evidence="3" type="ORF">C2E21_6141</name>
</gene>
<dbReference type="OrthoDB" id="514163at2759"/>
<reference evidence="3" key="2">
    <citation type="submission" date="2018-02" db="EMBL/GenBank/DDBJ databases">
        <authorList>
            <person name="Cohen D.B."/>
            <person name="Kent A.D."/>
        </authorList>
    </citation>
    <scope>NUCLEOTIDE SEQUENCE</scope>
    <source>
        <strain evidence="3">1602</strain>
    </source>
</reference>
<dbReference type="AlphaFoldDB" id="A0A2P6TLU9"/>
<dbReference type="EMBL" id="LHPG02000012">
    <property type="protein sequence ID" value="PRW45264.1"/>
    <property type="molecule type" value="Genomic_DNA"/>
</dbReference>
<proteinExistence type="predicted"/>
<feature type="compositionally biased region" description="Acidic residues" evidence="1">
    <location>
        <begin position="383"/>
        <end position="396"/>
    </location>
</feature>
<protein>
    <submittedName>
        <fullName evidence="3">Expressed protein isoform A</fullName>
    </submittedName>
    <submittedName>
        <fullName evidence="2">Expressed protein isoform B</fullName>
    </submittedName>
</protein>
<feature type="region of interest" description="Disordered" evidence="1">
    <location>
        <begin position="185"/>
        <end position="210"/>
    </location>
</feature>
<reference evidence="3 4" key="1">
    <citation type="journal article" date="2018" name="Plant J.">
        <title>Genome sequences of Chlorella sorokiniana UTEX 1602 and Micractinium conductrix SAG 241.80: implications to maltose excretion by a green alga.</title>
        <authorList>
            <person name="Arriola M.B."/>
            <person name="Velmurugan N."/>
            <person name="Zhang Y."/>
            <person name="Plunkett M.H."/>
            <person name="Hondzo H."/>
            <person name="Barney B.M."/>
        </authorList>
    </citation>
    <scope>NUCLEOTIDE SEQUENCE [LARGE SCALE GENOMIC DNA]</scope>
    <source>
        <strain evidence="3">1602</strain>
        <strain evidence="4">UTEX 1602</strain>
    </source>
</reference>
<comment type="caution">
    <text evidence="3">The sequence shown here is derived from an EMBL/GenBank/DDBJ whole genome shotgun (WGS) entry which is preliminary data.</text>
</comment>
<dbReference type="Proteomes" id="UP000239899">
    <property type="component" value="Unassembled WGS sequence"/>
</dbReference>